<comment type="similarity">
    <text evidence="2">Belongs to the binding-protein-dependent transport system permease family. CysTW subfamily.</text>
</comment>
<feature type="domain" description="ABC transmembrane type-1" evidence="9">
    <location>
        <begin position="59"/>
        <end position="265"/>
    </location>
</feature>
<dbReference type="GO" id="GO:0055085">
    <property type="term" value="P:transmembrane transport"/>
    <property type="evidence" value="ECO:0007669"/>
    <property type="project" value="InterPro"/>
</dbReference>
<comment type="caution">
    <text evidence="10">The sequence shown here is derived from an EMBL/GenBank/DDBJ whole genome shotgun (WGS) entry which is preliminary data.</text>
</comment>
<dbReference type="GO" id="GO:0005886">
    <property type="term" value="C:plasma membrane"/>
    <property type="evidence" value="ECO:0007669"/>
    <property type="project" value="UniProtKB-SubCell"/>
</dbReference>
<evidence type="ECO:0000256" key="6">
    <source>
        <dbReference type="ARBA" id="ARBA00022989"/>
    </source>
</evidence>
<evidence type="ECO:0000313" key="10">
    <source>
        <dbReference type="EMBL" id="ROP91196.1"/>
    </source>
</evidence>
<dbReference type="RefSeq" id="WP_170216525.1">
    <property type="nucleotide sequence ID" value="NZ_AP019700.1"/>
</dbReference>
<comment type="subcellular location">
    <subcellularLocation>
        <location evidence="1 8">Cell membrane</location>
        <topology evidence="1 8">Multi-pass membrane protein</topology>
    </subcellularLocation>
</comment>
<keyword evidence="7 8" id="KW-0472">Membrane</keyword>
<keyword evidence="4" id="KW-1003">Cell membrane</keyword>
<keyword evidence="5 8" id="KW-0812">Transmembrane</keyword>
<evidence type="ECO:0000259" key="9">
    <source>
        <dbReference type="PROSITE" id="PS50928"/>
    </source>
</evidence>
<keyword evidence="3 8" id="KW-0813">Transport</keyword>
<dbReference type="AlphaFoldDB" id="A0A3N1LL90"/>
<evidence type="ECO:0000256" key="3">
    <source>
        <dbReference type="ARBA" id="ARBA00022448"/>
    </source>
</evidence>
<organism evidence="10 11">
    <name type="scientific">Stella humosa</name>
    <dbReference type="NCBI Taxonomy" id="94"/>
    <lineage>
        <taxon>Bacteria</taxon>
        <taxon>Pseudomonadati</taxon>
        <taxon>Pseudomonadota</taxon>
        <taxon>Alphaproteobacteria</taxon>
        <taxon>Rhodospirillales</taxon>
        <taxon>Stellaceae</taxon>
        <taxon>Stella</taxon>
    </lineage>
</organism>
<dbReference type="PROSITE" id="PS50928">
    <property type="entry name" value="ABC_TM1"/>
    <property type="match status" value="1"/>
</dbReference>
<proteinExistence type="inferred from homology"/>
<dbReference type="InterPro" id="IPR000515">
    <property type="entry name" value="MetI-like"/>
</dbReference>
<keyword evidence="11" id="KW-1185">Reference proteome</keyword>
<name>A0A3N1LL90_9PROT</name>
<feature type="transmembrane region" description="Helical" evidence="8">
    <location>
        <begin position="94"/>
        <end position="118"/>
    </location>
</feature>
<evidence type="ECO:0000256" key="2">
    <source>
        <dbReference type="ARBA" id="ARBA00007069"/>
    </source>
</evidence>
<dbReference type="Gene3D" id="1.10.3720.10">
    <property type="entry name" value="MetI-like"/>
    <property type="match status" value="1"/>
</dbReference>
<feature type="transmembrane region" description="Helical" evidence="8">
    <location>
        <begin position="63"/>
        <end position="85"/>
    </location>
</feature>
<evidence type="ECO:0000313" key="11">
    <source>
        <dbReference type="Proteomes" id="UP000278222"/>
    </source>
</evidence>
<gene>
    <name evidence="10" type="ORF">EDC65_3059</name>
</gene>
<evidence type="ECO:0000256" key="4">
    <source>
        <dbReference type="ARBA" id="ARBA00022475"/>
    </source>
</evidence>
<feature type="transmembrane region" description="Helical" evidence="8">
    <location>
        <begin position="138"/>
        <end position="168"/>
    </location>
</feature>
<feature type="transmembrane region" description="Helical" evidence="8">
    <location>
        <begin position="7"/>
        <end position="29"/>
    </location>
</feature>
<dbReference type="Pfam" id="PF00528">
    <property type="entry name" value="BPD_transp_1"/>
    <property type="match status" value="1"/>
</dbReference>
<sequence>MSRRRSYQLAILLGPAVALIGLLFLFPLFGVMKQSIFNPGFTLESVEKLMTSPVASIVMRRTFVLALSVTALCCVLGYPLAYFLATMSKRWRAFFLYLILLPFWISVLIRTYTWMVLLGREGLVNNAMLGLGIVDEPVQMLFTGFAVHLAMVQILLPIVILTCFASMVEIDPQLVRAARTLGATPFKAFLRVFFPMSIGGAAAGAIICFILSLGFYVTPALLGGRRNIMLANLIDFEVHQTLNWSFASALALVLLAATLILLGLFRLVAPERRLHG</sequence>
<evidence type="ECO:0000256" key="8">
    <source>
        <dbReference type="RuleBase" id="RU363032"/>
    </source>
</evidence>
<feature type="transmembrane region" description="Helical" evidence="8">
    <location>
        <begin position="189"/>
        <end position="222"/>
    </location>
</feature>
<feature type="transmembrane region" description="Helical" evidence="8">
    <location>
        <begin position="242"/>
        <end position="265"/>
    </location>
</feature>
<dbReference type="CDD" id="cd06261">
    <property type="entry name" value="TM_PBP2"/>
    <property type="match status" value="1"/>
</dbReference>
<keyword evidence="6 8" id="KW-1133">Transmembrane helix</keyword>
<dbReference type="PANTHER" id="PTHR42929:SF5">
    <property type="entry name" value="ABC TRANSPORTER PERMEASE PROTEIN"/>
    <property type="match status" value="1"/>
</dbReference>
<evidence type="ECO:0000256" key="1">
    <source>
        <dbReference type="ARBA" id="ARBA00004651"/>
    </source>
</evidence>
<protein>
    <submittedName>
        <fullName evidence="10">Putative spermidine/putrescine transport system permease protein</fullName>
    </submittedName>
</protein>
<dbReference type="PANTHER" id="PTHR42929">
    <property type="entry name" value="INNER MEMBRANE ABC TRANSPORTER PERMEASE PROTEIN YDCU-RELATED-RELATED"/>
    <property type="match status" value="1"/>
</dbReference>
<dbReference type="Proteomes" id="UP000278222">
    <property type="component" value="Unassembled WGS sequence"/>
</dbReference>
<dbReference type="SUPFAM" id="SSF161098">
    <property type="entry name" value="MetI-like"/>
    <property type="match status" value="1"/>
</dbReference>
<accession>A0A3N1LL90</accession>
<reference evidence="10 11" key="1">
    <citation type="submission" date="2018-11" db="EMBL/GenBank/DDBJ databases">
        <title>Genomic Encyclopedia of Type Strains, Phase IV (KMG-IV): sequencing the most valuable type-strain genomes for metagenomic binning, comparative biology and taxonomic classification.</title>
        <authorList>
            <person name="Goeker M."/>
        </authorList>
    </citation>
    <scope>NUCLEOTIDE SEQUENCE [LARGE SCALE GENOMIC DNA]</scope>
    <source>
        <strain evidence="10 11">DSM 5900</strain>
    </source>
</reference>
<evidence type="ECO:0000256" key="5">
    <source>
        <dbReference type="ARBA" id="ARBA00022692"/>
    </source>
</evidence>
<evidence type="ECO:0000256" key="7">
    <source>
        <dbReference type="ARBA" id="ARBA00023136"/>
    </source>
</evidence>
<dbReference type="EMBL" id="RJKX01000014">
    <property type="protein sequence ID" value="ROP91196.1"/>
    <property type="molecule type" value="Genomic_DNA"/>
</dbReference>
<dbReference type="InterPro" id="IPR035906">
    <property type="entry name" value="MetI-like_sf"/>
</dbReference>